<evidence type="ECO:0000313" key="4">
    <source>
        <dbReference type="Proteomes" id="UP000663852"/>
    </source>
</evidence>
<gene>
    <name evidence="2" type="ORF">EDS130_LOCUS39701</name>
    <name evidence="1" type="ORF">XAT740_LOCUS20081</name>
</gene>
<dbReference type="Proteomes" id="UP000663852">
    <property type="component" value="Unassembled WGS sequence"/>
</dbReference>
<evidence type="ECO:0000313" key="3">
    <source>
        <dbReference type="Proteomes" id="UP000663828"/>
    </source>
</evidence>
<sequence length="165" mass="19194">MASEEHRRHSSPPTKHLKPLCLRRSVSVEEKSHGSTISSIDSSLSSSLHCLCLRLRPHQLLPEFNENIAQASNENEFDWWQSASHIRPLLQKIILYQNFTNEFKDDKGEDNKIFQKFCKSKRYRRRNAICDIVDRLCYNEQATLFSTIAIDLQIESNLISSGFRL</sequence>
<accession>A0A815PU63</accession>
<protein>
    <submittedName>
        <fullName evidence="2">Uncharacterized protein</fullName>
    </submittedName>
</protein>
<reference evidence="2" key="1">
    <citation type="submission" date="2021-02" db="EMBL/GenBank/DDBJ databases">
        <authorList>
            <person name="Nowell W R."/>
        </authorList>
    </citation>
    <scope>NUCLEOTIDE SEQUENCE</scope>
</reference>
<dbReference type="AlphaFoldDB" id="A0A815PU63"/>
<organism evidence="2 4">
    <name type="scientific">Adineta ricciae</name>
    <name type="common">Rotifer</name>
    <dbReference type="NCBI Taxonomy" id="249248"/>
    <lineage>
        <taxon>Eukaryota</taxon>
        <taxon>Metazoa</taxon>
        <taxon>Spiralia</taxon>
        <taxon>Gnathifera</taxon>
        <taxon>Rotifera</taxon>
        <taxon>Eurotatoria</taxon>
        <taxon>Bdelloidea</taxon>
        <taxon>Adinetida</taxon>
        <taxon>Adinetidae</taxon>
        <taxon>Adineta</taxon>
    </lineage>
</organism>
<dbReference type="OrthoDB" id="10372575at2759"/>
<name>A0A815PU63_ADIRI</name>
<dbReference type="EMBL" id="CAJNOR010001389">
    <property type="protein sequence ID" value="CAF1134475.1"/>
    <property type="molecule type" value="Genomic_DNA"/>
</dbReference>
<comment type="caution">
    <text evidence="2">The sequence shown here is derived from an EMBL/GenBank/DDBJ whole genome shotgun (WGS) entry which is preliminary data.</text>
</comment>
<keyword evidence="3" id="KW-1185">Reference proteome</keyword>
<evidence type="ECO:0000313" key="2">
    <source>
        <dbReference type="EMBL" id="CAF1453960.1"/>
    </source>
</evidence>
<dbReference type="EMBL" id="CAJNOJ010000453">
    <property type="protein sequence ID" value="CAF1453960.1"/>
    <property type="molecule type" value="Genomic_DNA"/>
</dbReference>
<proteinExistence type="predicted"/>
<dbReference type="Proteomes" id="UP000663828">
    <property type="component" value="Unassembled WGS sequence"/>
</dbReference>
<evidence type="ECO:0000313" key="1">
    <source>
        <dbReference type="EMBL" id="CAF1134475.1"/>
    </source>
</evidence>